<evidence type="ECO:0000256" key="1">
    <source>
        <dbReference type="SAM" id="MobiDB-lite"/>
    </source>
</evidence>
<evidence type="ECO:0000313" key="2">
    <source>
        <dbReference type="EMBL" id="QHU34004.1"/>
    </source>
</evidence>
<accession>A0A6C0LWR3</accession>
<reference evidence="2" key="1">
    <citation type="journal article" date="2020" name="Nature">
        <title>Giant virus diversity and host interactions through global metagenomics.</title>
        <authorList>
            <person name="Schulz F."/>
            <person name="Roux S."/>
            <person name="Paez-Espino D."/>
            <person name="Jungbluth S."/>
            <person name="Walsh D.A."/>
            <person name="Denef V.J."/>
            <person name="McMahon K.D."/>
            <person name="Konstantinidis K.T."/>
            <person name="Eloe-Fadrosh E.A."/>
            <person name="Kyrpides N.C."/>
            <person name="Woyke T."/>
        </authorList>
    </citation>
    <scope>NUCLEOTIDE SEQUENCE</scope>
    <source>
        <strain evidence="2">GVMAG-S-1016704-142</strain>
    </source>
</reference>
<organism evidence="2">
    <name type="scientific">viral metagenome</name>
    <dbReference type="NCBI Taxonomy" id="1070528"/>
    <lineage>
        <taxon>unclassified sequences</taxon>
        <taxon>metagenomes</taxon>
        <taxon>organismal metagenomes</taxon>
    </lineage>
</organism>
<feature type="compositionally biased region" description="Basic and acidic residues" evidence="1">
    <location>
        <begin position="521"/>
        <end position="533"/>
    </location>
</feature>
<name>A0A6C0LWR3_9ZZZZ</name>
<feature type="compositionally biased region" description="Basic and acidic residues" evidence="1">
    <location>
        <begin position="487"/>
        <end position="503"/>
    </location>
</feature>
<feature type="region of interest" description="Disordered" evidence="1">
    <location>
        <begin position="467"/>
        <end position="540"/>
    </location>
</feature>
<dbReference type="AlphaFoldDB" id="A0A6C0LWR3"/>
<protein>
    <recommendedName>
        <fullName evidence="3">Protein kinase domain-containing protein</fullName>
    </recommendedName>
</protein>
<proteinExistence type="predicted"/>
<evidence type="ECO:0008006" key="3">
    <source>
        <dbReference type="Google" id="ProtNLM"/>
    </source>
</evidence>
<dbReference type="EMBL" id="MN740566">
    <property type="protein sequence ID" value="QHU34004.1"/>
    <property type="molecule type" value="Genomic_DNA"/>
</dbReference>
<feature type="compositionally biased region" description="Basic residues" evidence="1">
    <location>
        <begin position="504"/>
        <end position="513"/>
    </location>
</feature>
<sequence length="540" mass="61423">MGNNSSNSCELQEYSDVCQMAACLDNSNGDINPDTIMGLKADSASPTDTWIVKFKDTTTYDRIPIQQAFLKIWVSNYSYKCLDEHVIQFAPNNPRNKSIFDTYKNKNKALNSGLNYEARVYRDIVKPMIEKNICPNFVKFLGLGKDCSVDSLIRMLNVGDPHPVSNFRNLYGNTVSMMTTVIGGPKRNKITDGYSREELSTRNDIISPENLKKHITYNIIANEVIKPNTLKLWEFVHQTDAFGYQGRDDDPNPVYWNVIFQILASCYAMSQTKMNHNDLHLGNVYIEPVDDSGGSRRFNYNYGNTLFTFESQYIAKVYDFDRGYVTRFGDNPLLGQRECERYSQCNSIIPNLDAIKLMGGLYKKKGTAETILNACTTNNQKKKTLLRKIFNDSNFLRLNGQRVGSAVLSGFNSVLEIMTNIATLSNIENVYPIGYIPDPQDVFTCNPSMFNEVGKILEIVSKTPNVENEKNKTTQKTRIKNLPCPPKEVRDKETGECRPDMRIRGKGVPRKPKTNPPCPPKEVRDRKTGECRPDKRRKNV</sequence>